<protein>
    <submittedName>
        <fullName evidence="7">NnrU family protein</fullName>
    </submittedName>
</protein>
<dbReference type="OrthoDB" id="5293641at2"/>
<evidence type="ECO:0000256" key="2">
    <source>
        <dbReference type="ARBA" id="ARBA00022692"/>
    </source>
</evidence>
<feature type="transmembrane region" description="Helical" evidence="5">
    <location>
        <begin position="160"/>
        <end position="182"/>
    </location>
</feature>
<organism evidence="7 8">
    <name type="scientific">Nitratireductor mangrovi</name>
    <dbReference type="NCBI Taxonomy" id="2599600"/>
    <lineage>
        <taxon>Bacteria</taxon>
        <taxon>Pseudomonadati</taxon>
        <taxon>Pseudomonadota</taxon>
        <taxon>Alphaproteobacteria</taxon>
        <taxon>Hyphomicrobiales</taxon>
        <taxon>Phyllobacteriaceae</taxon>
        <taxon>Nitratireductor</taxon>
    </lineage>
</organism>
<dbReference type="InterPro" id="IPR009915">
    <property type="entry name" value="NnrU_dom"/>
</dbReference>
<accession>A0A5B8KXV5</accession>
<keyword evidence="3 5" id="KW-1133">Transmembrane helix</keyword>
<evidence type="ECO:0000256" key="4">
    <source>
        <dbReference type="ARBA" id="ARBA00023136"/>
    </source>
</evidence>
<feature type="domain" description="NnrU" evidence="6">
    <location>
        <begin position="3"/>
        <end position="187"/>
    </location>
</feature>
<dbReference type="Proteomes" id="UP000321389">
    <property type="component" value="Chromosome"/>
</dbReference>
<evidence type="ECO:0000313" key="8">
    <source>
        <dbReference type="Proteomes" id="UP000321389"/>
    </source>
</evidence>
<proteinExistence type="predicted"/>
<evidence type="ECO:0000259" key="6">
    <source>
        <dbReference type="Pfam" id="PF07298"/>
    </source>
</evidence>
<dbReference type="Pfam" id="PF07298">
    <property type="entry name" value="NnrU"/>
    <property type="match status" value="1"/>
</dbReference>
<evidence type="ECO:0000256" key="3">
    <source>
        <dbReference type="ARBA" id="ARBA00022989"/>
    </source>
</evidence>
<comment type="subcellular location">
    <subcellularLocation>
        <location evidence="1">Membrane</location>
        <topology evidence="1">Multi-pass membrane protein</topology>
    </subcellularLocation>
</comment>
<feature type="transmembrane region" description="Helical" evidence="5">
    <location>
        <begin position="71"/>
        <end position="93"/>
    </location>
</feature>
<dbReference type="EMBL" id="CP042301">
    <property type="protein sequence ID" value="QDZ00445.1"/>
    <property type="molecule type" value="Genomic_DNA"/>
</dbReference>
<dbReference type="GO" id="GO:0016020">
    <property type="term" value="C:membrane"/>
    <property type="evidence" value="ECO:0007669"/>
    <property type="project" value="UniProtKB-SubCell"/>
</dbReference>
<evidence type="ECO:0000256" key="5">
    <source>
        <dbReference type="SAM" id="Phobius"/>
    </source>
</evidence>
<dbReference type="RefSeq" id="WP_146299093.1">
    <property type="nucleotide sequence ID" value="NZ_CP042301.2"/>
</dbReference>
<keyword evidence="2 5" id="KW-0812">Transmembrane</keyword>
<keyword evidence="8" id="KW-1185">Reference proteome</keyword>
<sequence length="190" mass="20649">MLILIVGLILFLGVHSVRILAPAWSTERASSMGKGPWRGIYSLVSIVGFVLIIWGYGMAWASAPVLYEPPVWLKHLAALLMLFAMIAIMVFAVPAGRLKPALKHPMLVAVKLWALAHLMANGDLASIVLFGAFLIWAVADRISVKRRVAAIPADGPVRNDVIAVAAGLILYVLFVWKLHLWLFGVPPLAA</sequence>
<evidence type="ECO:0000313" key="7">
    <source>
        <dbReference type="EMBL" id="QDZ00445.1"/>
    </source>
</evidence>
<dbReference type="KEGG" id="niy:FQ775_08675"/>
<feature type="transmembrane region" description="Helical" evidence="5">
    <location>
        <begin position="113"/>
        <end position="139"/>
    </location>
</feature>
<feature type="transmembrane region" description="Helical" evidence="5">
    <location>
        <begin position="40"/>
        <end position="59"/>
    </location>
</feature>
<name>A0A5B8KXV5_9HYPH</name>
<keyword evidence="4 5" id="KW-0472">Membrane</keyword>
<reference evidence="7" key="1">
    <citation type="submission" date="2020-04" db="EMBL/GenBank/DDBJ databases">
        <title>Nitratireductor sp. nov. isolated from mangrove soil.</title>
        <authorList>
            <person name="Ye Y."/>
        </authorList>
    </citation>
    <scope>NUCLEOTIDE SEQUENCE</scope>
    <source>
        <strain evidence="7">SY7</strain>
    </source>
</reference>
<dbReference type="AlphaFoldDB" id="A0A5B8KXV5"/>
<evidence type="ECO:0000256" key="1">
    <source>
        <dbReference type="ARBA" id="ARBA00004141"/>
    </source>
</evidence>
<gene>
    <name evidence="7" type="ORF">FQ775_08675</name>
</gene>